<sequence>MEKNKLYFIIILLLFCLISCSKNNIKKGNFYSKAYTDVSFEASKSKAIDSIYYYIAKETSSIINRTDFNIVAVSLKDNNLIDFDNENIADIREYKKDDNFYVEISVKDSSVYNKTLEILNKLKKEGSIEDKFFRANASIQMPETANLNAYTRQMLTQNALKRAYESLFNVLRSNDIDVNIAVKLTNDAYILEESYSSNEYNVVVETILE</sequence>
<dbReference type="EMBL" id="MDCO01000009">
    <property type="protein sequence ID" value="OEJ14984.1"/>
    <property type="molecule type" value="Genomic_DNA"/>
</dbReference>
<evidence type="ECO:0000313" key="2">
    <source>
        <dbReference type="Proteomes" id="UP000095247"/>
    </source>
</evidence>
<reference evidence="1 2" key="1">
    <citation type="submission" date="2016-08" db="EMBL/GenBank/DDBJ databases">
        <title>Characterization and recognition of Brachyspira hampsonii sp. nov., a novel intestinal spirochete that is pathogenic to pigs.</title>
        <authorList>
            <person name="Mirajkar N."/>
            <person name="La T."/>
            <person name="Phillips N."/>
            <person name="Hampson D."/>
            <person name="Gebhart C."/>
        </authorList>
    </citation>
    <scope>NUCLEOTIDE SEQUENCE [LARGE SCALE GENOMIC DNA]</scope>
    <source>
        <strain evidence="1 2">P280/1</strain>
    </source>
</reference>
<name>A0A1E5NFR5_9SPIR</name>
<proteinExistence type="predicted"/>
<protein>
    <submittedName>
        <fullName evidence="1">Uncharacterized protein</fullName>
    </submittedName>
</protein>
<gene>
    <name evidence="1" type="ORF">BFL38_09145</name>
</gene>
<dbReference type="RefSeq" id="WP_069726471.1">
    <property type="nucleotide sequence ID" value="NZ_MDCO01000009.1"/>
</dbReference>
<evidence type="ECO:0000313" key="1">
    <source>
        <dbReference type="EMBL" id="OEJ14984.1"/>
    </source>
</evidence>
<organism evidence="1 2">
    <name type="scientific">Brachyspira hampsonii</name>
    <dbReference type="NCBI Taxonomy" id="1287055"/>
    <lineage>
        <taxon>Bacteria</taxon>
        <taxon>Pseudomonadati</taxon>
        <taxon>Spirochaetota</taxon>
        <taxon>Spirochaetia</taxon>
        <taxon>Brachyspirales</taxon>
        <taxon>Brachyspiraceae</taxon>
        <taxon>Brachyspira</taxon>
    </lineage>
</organism>
<dbReference type="AlphaFoldDB" id="A0A1E5NFR5"/>
<comment type="caution">
    <text evidence="1">The sequence shown here is derived from an EMBL/GenBank/DDBJ whole genome shotgun (WGS) entry which is preliminary data.</text>
</comment>
<dbReference type="Proteomes" id="UP000095247">
    <property type="component" value="Unassembled WGS sequence"/>
</dbReference>
<accession>A0A1E5NFR5</accession>